<dbReference type="InterPro" id="IPR006501">
    <property type="entry name" value="Pectinesterase_inhib_dom"/>
</dbReference>
<evidence type="ECO:0000256" key="1">
    <source>
        <dbReference type="ARBA" id="ARBA00022729"/>
    </source>
</evidence>
<evidence type="ECO:0000313" key="7">
    <source>
        <dbReference type="Proteomes" id="UP001054889"/>
    </source>
</evidence>
<dbReference type="SMART" id="SM00856">
    <property type="entry name" value="PMEI"/>
    <property type="match status" value="1"/>
</dbReference>
<reference evidence="6" key="2">
    <citation type="submission" date="2021-12" db="EMBL/GenBank/DDBJ databases">
        <title>Resequencing data analysis of finger millet.</title>
        <authorList>
            <person name="Hatakeyama M."/>
            <person name="Aluri S."/>
            <person name="Balachadran M.T."/>
            <person name="Sivarajan S.R."/>
            <person name="Poveda L."/>
            <person name="Shimizu-Inatsugi R."/>
            <person name="Schlapbach R."/>
            <person name="Sreeman S.M."/>
            <person name="Shimizu K.K."/>
        </authorList>
    </citation>
    <scope>NUCLEOTIDE SEQUENCE</scope>
</reference>
<dbReference type="SUPFAM" id="SSF101148">
    <property type="entry name" value="Plant invertase/pectin methylesterase inhibitor"/>
    <property type="match status" value="1"/>
</dbReference>
<evidence type="ECO:0000256" key="2">
    <source>
        <dbReference type="ARBA" id="ARBA00023157"/>
    </source>
</evidence>
<feature type="domain" description="Pectinesterase inhibitor" evidence="5">
    <location>
        <begin position="55"/>
        <end position="199"/>
    </location>
</feature>
<comment type="similarity">
    <text evidence="3">Belongs to the PMEI family.</text>
</comment>
<keyword evidence="2" id="KW-1015">Disulfide bond</keyword>
<dbReference type="PANTHER" id="PTHR35357">
    <property type="entry name" value="OS02G0537100 PROTEIN"/>
    <property type="match status" value="1"/>
</dbReference>
<evidence type="ECO:0000259" key="5">
    <source>
        <dbReference type="SMART" id="SM00856"/>
    </source>
</evidence>
<keyword evidence="7" id="KW-1185">Reference proteome</keyword>
<dbReference type="EMBL" id="BQKI01000012">
    <property type="protein sequence ID" value="GJN06159.1"/>
    <property type="molecule type" value="Genomic_DNA"/>
</dbReference>
<keyword evidence="1 4" id="KW-0732">Signal</keyword>
<accession>A0AAV5D690</accession>
<dbReference type="NCBIfam" id="TIGR01614">
    <property type="entry name" value="PME_inhib"/>
    <property type="match status" value="1"/>
</dbReference>
<proteinExistence type="inferred from homology"/>
<dbReference type="FunFam" id="1.20.140.40:FF:000003">
    <property type="entry name" value="Invertase/pectin methylesterase inhibitor family protein"/>
    <property type="match status" value="1"/>
</dbReference>
<reference evidence="6" key="1">
    <citation type="journal article" date="2018" name="DNA Res.">
        <title>Multiple hybrid de novo genome assembly of finger millet, an orphan allotetraploid crop.</title>
        <authorList>
            <person name="Hatakeyama M."/>
            <person name="Aluri S."/>
            <person name="Balachadran M.T."/>
            <person name="Sivarajan S.R."/>
            <person name="Patrignani A."/>
            <person name="Gruter S."/>
            <person name="Poveda L."/>
            <person name="Shimizu-Inatsugi R."/>
            <person name="Baeten J."/>
            <person name="Francoijs K.J."/>
            <person name="Nataraja K.N."/>
            <person name="Reddy Y.A.N."/>
            <person name="Phadnis S."/>
            <person name="Ravikumar R.L."/>
            <person name="Schlapbach R."/>
            <person name="Sreeman S.M."/>
            <person name="Shimizu K.K."/>
        </authorList>
    </citation>
    <scope>NUCLEOTIDE SEQUENCE</scope>
</reference>
<organism evidence="6 7">
    <name type="scientific">Eleusine coracana subsp. coracana</name>
    <dbReference type="NCBI Taxonomy" id="191504"/>
    <lineage>
        <taxon>Eukaryota</taxon>
        <taxon>Viridiplantae</taxon>
        <taxon>Streptophyta</taxon>
        <taxon>Embryophyta</taxon>
        <taxon>Tracheophyta</taxon>
        <taxon>Spermatophyta</taxon>
        <taxon>Magnoliopsida</taxon>
        <taxon>Liliopsida</taxon>
        <taxon>Poales</taxon>
        <taxon>Poaceae</taxon>
        <taxon>PACMAD clade</taxon>
        <taxon>Chloridoideae</taxon>
        <taxon>Cynodonteae</taxon>
        <taxon>Eleusininae</taxon>
        <taxon>Eleusine</taxon>
    </lineage>
</organism>
<comment type="caution">
    <text evidence="6">The sequence shown here is derived from an EMBL/GenBank/DDBJ whole genome shotgun (WGS) entry which is preliminary data.</text>
</comment>
<name>A0AAV5D690_ELECO</name>
<evidence type="ECO:0000256" key="4">
    <source>
        <dbReference type="SAM" id="SignalP"/>
    </source>
</evidence>
<dbReference type="Proteomes" id="UP001054889">
    <property type="component" value="Unassembled WGS sequence"/>
</dbReference>
<dbReference type="InterPro" id="IPR035513">
    <property type="entry name" value="Invertase/methylesterase_inhib"/>
</dbReference>
<dbReference type="PROSITE" id="PS51257">
    <property type="entry name" value="PROKAR_LIPOPROTEIN"/>
    <property type="match status" value="1"/>
</dbReference>
<evidence type="ECO:0000313" key="6">
    <source>
        <dbReference type="EMBL" id="GJN06159.1"/>
    </source>
</evidence>
<dbReference type="CDD" id="cd15800">
    <property type="entry name" value="PMEI-like_2"/>
    <property type="match status" value="1"/>
</dbReference>
<gene>
    <name evidence="6" type="primary">ga23860</name>
    <name evidence="6" type="ORF">PR202_ga23860</name>
</gene>
<dbReference type="Gene3D" id="1.20.140.40">
    <property type="entry name" value="Invertase/pectin methylesterase inhibitor family protein"/>
    <property type="match status" value="1"/>
</dbReference>
<sequence>MAGRRHHALLVLAAVVSTSCSLLGAHLMRPGEQEEAIPVIPDMMMRPQHIPVPAVPTRTVAEICRGTSFPELCTATAGKQAARYGTVDVLTVLQMQVDALGERTKAARARVDREAAAATPAGRKALHQCNSFYGDVMDNLDACRRAIGHKDAVTIRSTMSMVAQDLQFCDEEFRKAGEKNPLQQFDQSLGNMSEICRSLSNMIVVD</sequence>
<dbReference type="GO" id="GO:0004857">
    <property type="term" value="F:enzyme inhibitor activity"/>
    <property type="evidence" value="ECO:0007669"/>
    <property type="project" value="InterPro"/>
</dbReference>
<dbReference type="PANTHER" id="PTHR35357:SF27">
    <property type="entry name" value="OS01G0253200 PROTEIN"/>
    <property type="match status" value="1"/>
</dbReference>
<dbReference type="AlphaFoldDB" id="A0AAV5D690"/>
<evidence type="ECO:0000256" key="3">
    <source>
        <dbReference type="ARBA" id="ARBA00038471"/>
    </source>
</evidence>
<feature type="chain" id="PRO_5043607573" description="Pectinesterase inhibitor domain-containing protein" evidence="4">
    <location>
        <begin position="25"/>
        <end position="206"/>
    </location>
</feature>
<dbReference type="Pfam" id="PF04043">
    <property type="entry name" value="PMEI"/>
    <property type="match status" value="1"/>
</dbReference>
<feature type="signal peptide" evidence="4">
    <location>
        <begin position="1"/>
        <end position="24"/>
    </location>
</feature>
<protein>
    <recommendedName>
        <fullName evidence="5">Pectinesterase inhibitor domain-containing protein</fullName>
    </recommendedName>
</protein>